<accession>A0A8S1MP73</accession>
<organism evidence="1 2">
    <name type="scientific">Paramecium sonneborni</name>
    <dbReference type="NCBI Taxonomy" id="65129"/>
    <lineage>
        <taxon>Eukaryota</taxon>
        <taxon>Sar</taxon>
        <taxon>Alveolata</taxon>
        <taxon>Ciliophora</taxon>
        <taxon>Intramacronucleata</taxon>
        <taxon>Oligohymenophorea</taxon>
        <taxon>Peniculida</taxon>
        <taxon>Parameciidae</taxon>
        <taxon>Paramecium</taxon>
    </lineage>
</organism>
<proteinExistence type="predicted"/>
<dbReference type="GO" id="GO:0043248">
    <property type="term" value="P:proteasome assembly"/>
    <property type="evidence" value="ECO:0007669"/>
    <property type="project" value="InterPro"/>
</dbReference>
<evidence type="ECO:0000313" key="1">
    <source>
        <dbReference type="EMBL" id="CAD8078973.1"/>
    </source>
</evidence>
<evidence type="ECO:0000313" key="2">
    <source>
        <dbReference type="Proteomes" id="UP000692954"/>
    </source>
</evidence>
<comment type="caution">
    <text evidence="1">The sequence shown here is derived from an EMBL/GenBank/DDBJ whole genome shotgun (WGS) entry which is preliminary data.</text>
</comment>
<dbReference type="Proteomes" id="UP000692954">
    <property type="component" value="Unassembled WGS sequence"/>
</dbReference>
<name>A0A8S1MP73_9CILI</name>
<dbReference type="InterPro" id="IPR032157">
    <property type="entry name" value="PAC4"/>
</dbReference>
<protein>
    <submittedName>
        <fullName evidence="1">Uncharacterized protein</fullName>
    </submittedName>
</protein>
<gene>
    <name evidence="1" type="ORF">PSON_ATCC_30995.1.T0380218</name>
</gene>
<sequence length="110" mass="12785">MIVKQSAFQINEIKWFLQTTRMTDQVLINLFDQDMIGTESLVLAIATPYDQLPTVIDIIDNQTEMVHTMARSLAKKLSLQVFLNYNHSSELTLEIFQQLREKLIESIIQQ</sequence>
<keyword evidence="2" id="KW-1185">Reference proteome</keyword>
<dbReference type="Pfam" id="PF16093">
    <property type="entry name" value="PAC4"/>
    <property type="match status" value="1"/>
</dbReference>
<dbReference type="EMBL" id="CAJJDN010000038">
    <property type="protein sequence ID" value="CAD8078973.1"/>
    <property type="molecule type" value="Genomic_DNA"/>
</dbReference>
<dbReference type="AlphaFoldDB" id="A0A8S1MP73"/>
<reference evidence="1" key="1">
    <citation type="submission" date="2021-01" db="EMBL/GenBank/DDBJ databases">
        <authorList>
            <consortium name="Genoscope - CEA"/>
            <person name="William W."/>
        </authorList>
    </citation>
    <scope>NUCLEOTIDE SEQUENCE</scope>
</reference>